<accession>A0A9D2MZW0</accession>
<dbReference type="InterPro" id="IPR038705">
    <property type="entry name" value="YabP_sf"/>
</dbReference>
<dbReference type="InterPro" id="IPR022476">
    <property type="entry name" value="Spore_YabP/YqfC"/>
</dbReference>
<name>A0A9D2MZW0_9FIRM</name>
<sequence>MEEKSAAVRQHRLVLENRSAGTITGISDVVSFDENSIVLDTNAGLLTIKGEGLHVTRLNLEKGEVDMEGSVDSLVYSSNESLHRSAESFFTRLFK</sequence>
<dbReference type="PIRSF" id="PIRSF011576">
    <property type="entry name" value="YabP"/>
    <property type="match status" value="1"/>
</dbReference>
<dbReference type="Proteomes" id="UP000823910">
    <property type="component" value="Unassembled WGS sequence"/>
</dbReference>
<dbReference type="NCBIfam" id="TIGR02892">
    <property type="entry name" value="spore_yabP"/>
    <property type="match status" value="1"/>
</dbReference>
<dbReference type="Pfam" id="PF07873">
    <property type="entry name" value="YabP"/>
    <property type="match status" value="1"/>
</dbReference>
<reference evidence="1" key="2">
    <citation type="submission" date="2021-04" db="EMBL/GenBank/DDBJ databases">
        <authorList>
            <person name="Gilroy R."/>
        </authorList>
    </citation>
    <scope>NUCLEOTIDE SEQUENCE</scope>
    <source>
        <strain evidence="1">CHK180-15479</strain>
    </source>
</reference>
<gene>
    <name evidence="1" type="primary">yabP</name>
    <name evidence="1" type="ORF">H9704_06645</name>
</gene>
<reference evidence="1" key="1">
    <citation type="journal article" date="2021" name="PeerJ">
        <title>Extensive microbial diversity within the chicken gut microbiome revealed by metagenomics and culture.</title>
        <authorList>
            <person name="Gilroy R."/>
            <person name="Ravi A."/>
            <person name="Getino M."/>
            <person name="Pursley I."/>
            <person name="Horton D.L."/>
            <person name="Alikhan N.F."/>
            <person name="Baker D."/>
            <person name="Gharbi K."/>
            <person name="Hall N."/>
            <person name="Watson M."/>
            <person name="Adriaenssens E.M."/>
            <person name="Foster-Nyarko E."/>
            <person name="Jarju S."/>
            <person name="Secka A."/>
            <person name="Antonio M."/>
            <person name="Oren A."/>
            <person name="Chaudhuri R.R."/>
            <person name="La Ragione R."/>
            <person name="Hildebrand F."/>
            <person name="Pallen M.J."/>
        </authorList>
    </citation>
    <scope>NUCLEOTIDE SEQUENCE</scope>
    <source>
        <strain evidence="1">CHK180-15479</strain>
    </source>
</reference>
<dbReference type="Gene3D" id="2.60.40.2000">
    <property type="match status" value="1"/>
</dbReference>
<dbReference type="EMBL" id="DWWT01000028">
    <property type="protein sequence ID" value="HJC05817.1"/>
    <property type="molecule type" value="Genomic_DNA"/>
</dbReference>
<dbReference type="GO" id="GO:0030435">
    <property type="term" value="P:sporulation resulting in formation of a cellular spore"/>
    <property type="evidence" value="ECO:0007669"/>
    <property type="project" value="InterPro"/>
</dbReference>
<organism evidence="1 2">
    <name type="scientific">Candidatus Enterocloster excrementipullorum</name>
    <dbReference type="NCBI Taxonomy" id="2838559"/>
    <lineage>
        <taxon>Bacteria</taxon>
        <taxon>Bacillati</taxon>
        <taxon>Bacillota</taxon>
        <taxon>Clostridia</taxon>
        <taxon>Lachnospirales</taxon>
        <taxon>Lachnospiraceae</taxon>
        <taxon>Enterocloster</taxon>
    </lineage>
</organism>
<proteinExistence type="predicted"/>
<evidence type="ECO:0000313" key="1">
    <source>
        <dbReference type="EMBL" id="HJC05817.1"/>
    </source>
</evidence>
<comment type="caution">
    <text evidence="1">The sequence shown here is derived from an EMBL/GenBank/DDBJ whole genome shotgun (WGS) entry which is preliminary data.</text>
</comment>
<dbReference type="AlphaFoldDB" id="A0A9D2MZW0"/>
<protein>
    <submittedName>
        <fullName evidence="1">Sporulation protein YabP</fullName>
    </submittedName>
</protein>
<evidence type="ECO:0000313" key="2">
    <source>
        <dbReference type="Proteomes" id="UP000823910"/>
    </source>
</evidence>
<dbReference type="InterPro" id="IPR012504">
    <property type="entry name" value="Spore_YabP"/>
</dbReference>